<evidence type="ECO:0000259" key="15">
    <source>
        <dbReference type="Pfam" id="PF21282"/>
    </source>
</evidence>
<comment type="caution">
    <text evidence="16">The sequence shown here is derived from an EMBL/GenBank/DDBJ whole genome shotgun (WGS) entry which is preliminary data.</text>
</comment>
<evidence type="ECO:0000256" key="7">
    <source>
        <dbReference type="ARBA" id="ARBA00022776"/>
    </source>
</evidence>
<name>A0A199VY02_ANACO</name>
<dbReference type="GO" id="GO:0005680">
    <property type="term" value="C:anaphase-promoting complex"/>
    <property type="evidence" value="ECO:0007669"/>
    <property type="project" value="InterPro"/>
</dbReference>
<dbReference type="InterPro" id="IPR046794">
    <property type="entry name" value="Apc1_MidN"/>
</dbReference>
<dbReference type="Proteomes" id="UP000092600">
    <property type="component" value="Unassembled WGS sequence"/>
</dbReference>
<dbReference type="GO" id="GO:0031145">
    <property type="term" value="P:anaphase-promoting complex-dependent catabolic process"/>
    <property type="evidence" value="ECO:0007669"/>
    <property type="project" value="TreeGrafter"/>
</dbReference>
<proteinExistence type="inferred from homology"/>
<dbReference type="FunFam" id="1.25.10.10:FF:000338">
    <property type="entry name" value="Anaphase-promoting complex subunit 1"/>
    <property type="match status" value="1"/>
</dbReference>
<dbReference type="GO" id="GO:0007091">
    <property type="term" value="P:metaphase/anaphase transition of mitotic cell cycle"/>
    <property type="evidence" value="ECO:0007669"/>
    <property type="project" value="TreeGrafter"/>
</dbReference>
<evidence type="ECO:0000259" key="12">
    <source>
        <dbReference type="Pfam" id="PF12859"/>
    </source>
</evidence>
<comment type="similarity">
    <text evidence="3">Belongs to the APC1 family.</text>
</comment>
<feature type="compositionally biased region" description="Polar residues" evidence="11">
    <location>
        <begin position="820"/>
        <end position="834"/>
    </location>
</feature>
<reference evidence="16 17" key="1">
    <citation type="journal article" date="2016" name="DNA Res.">
        <title>The draft genome of MD-2 pineapple using hybrid error correction of long reads.</title>
        <authorList>
            <person name="Redwan R.M."/>
            <person name="Saidin A."/>
            <person name="Kumar S.V."/>
        </authorList>
    </citation>
    <scope>NUCLEOTIDE SEQUENCE [LARGE SCALE GENOMIC DNA]</scope>
    <source>
        <strain evidence="17">cv. MD2</strain>
        <tissue evidence="16">Leaf</tissue>
    </source>
</reference>
<dbReference type="EMBL" id="LSRQ01000577">
    <property type="protein sequence ID" value="OAY81858.1"/>
    <property type="molecule type" value="Genomic_DNA"/>
</dbReference>
<evidence type="ECO:0000256" key="1">
    <source>
        <dbReference type="ARBA" id="ARBA00004123"/>
    </source>
</evidence>
<dbReference type="InterPro" id="IPR048971">
    <property type="entry name" value="Apc1_3rd"/>
</dbReference>
<keyword evidence="5" id="KW-0132">Cell division</keyword>
<dbReference type="Pfam" id="PF01851">
    <property type="entry name" value="PC_rep"/>
    <property type="match status" value="1"/>
</dbReference>
<gene>
    <name evidence="16" type="ORF">ACMD2_06012</name>
</gene>
<evidence type="ECO:0000256" key="8">
    <source>
        <dbReference type="ARBA" id="ARBA00022786"/>
    </source>
</evidence>
<evidence type="ECO:0000313" key="16">
    <source>
        <dbReference type="EMBL" id="OAY81858.1"/>
    </source>
</evidence>
<organism evidence="16 17">
    <name type="scientific">Ananas comosus</name>
    <name type="common">Pineapple</name>
    <name type="synonym">Ananas ananas</name>
    <dbReference type="NCBI Taxonomy" id="4615"/>
    <lineage>
        <taxon>Eukaryota</taxon>
        <taxon>Viridiplantae</taxon>
        <taxon>Streptophyta</taxon>
        <taxon>Embryophyta</taxon>
        <taxon>Tracheophyta</taxon>
        <taxon>Spermatophyta</taxon>
        <taxon>Magnoliopsida</taxon>
        <taxon>Liliopsida</taxon>
        <taxon>Poales</taxon>
        <taxon>Bromeliaceae</taxon>
        <taxon>Bromelioideae</taxon>
        <taxon>Ananas</taxon>
    </lineage>
</organism>
<keyword evidence="8" id="KW-0833">Ubl conjugation pathway</keyword>
<dbReference type="GO" id="GO:0051301">
    <property type="term" value="P:cell division"/>
    <property type="evidence" value="ECO:0007669"/>
    <property type="project" value="UniProtKB-KW"/>
</dbReference>
<dbReference type="InterPro" id="IPR024990">
    <property type="entry name" value="Apc1"/>
</dbReference>
<dbReference type="GO" id="GO:0070979">
    <property type="term" value="P:protein K11-linked ubiquitination"/>
    <property type="evidence" value="ECO:0007669"/>
    <property type="project" value="TreeGrafter"/>
</dbReference>
<dbReference type="PANTHER" id="PTHR12827:SF3">
    <property type="entry name" value="ANAPHASE-PROMOTING COMPLEX SUBUNIT 1"/>
    <property type="match status" value="1"/>
</dbReference>
<keyword evidence="10" id="KW-0131">Cell cycle</keyword>
<dbReference type="Pfam" id="PF20518">
    <property type="entry name" value="Apc1_MidN"/>
    <property type="match status" value="1"/>
</dbReference>
<evidence type="ECO:0000256" key="10">
    <source>
        <dbReference type="ARBA" id="ARBA00023306"/>
    </source>
</evidence>
<dbReference type="PANTHER" id="PTHR12827">
    <property type="entry name" value="MEIOTIC CHECKPOINT REGULATOR TSG24 FAMILY MEMBER"/>
    <property type="match status" value="1"/>
</dbReference>
<dbReference type="Gene3D" id="1.25.10.10">
    <property type="entry name" value="Leucine-rich Repeat Variant"/>
    <property type="match status" value="2"/>
</dbReference>
<dbReference type="InterPro" id="IPR041221">
    <property type="entry name" value="APC1_C"/>
</dbReference>
<sequence>MSIGVRELTVLREFKPFGLIAESMDGDPQELAPDKYDYFLFKPEVARERNVPLAPDLDFSDPSPASDLGDHELFVRGNRLIWSTGSRVYKRYTSPNTVTMACWCHMDAIPDALLCVLQVDTLSLYNASGEVVSIPLPYAVASIWPLPFGLLLQKSDRSRTIHSSSSLANERDLSRSNKDYGLSHHASFQQTSFEAVCKDNVAMMGSHLILKHPLEEPQATYLEERGKLSVLKDFEEKTIWTSDAVPLMASYHKGKLQHSIWHIDAAAHPDSLNGSSLSNLNEVSTSQFSFRRIWQGKCSQSAASEVFLATDIDGMPIICFLFSEQRILLAVRLQIDEANDDVLIDIKPHMSWSIPAIAAAPVIVTRPRVQVGQLPFADIVVLDSENCLLLYSGRECLCRYIMPDGLGKGSYGEQSPGVADLCYDFKIVRIGDAVEGRINIICNNGKMFRCTLRRTPSSCLVNDCITAMAEGLHLSLYCHFASILWGDNDSTILSNSNSYVDSEWESFSNEILKICTRYGSAPPKQSSGLPYTAWDFLISSKFHCQYLKQSSASCISVVHVPDSVGSEYTAAYIQDEPSQEVSFYARFLRETLDALHALYENLKLNILRNQDIGRLASLLCNIAASLGEKSYVDYYCRDFPSILVEVHSFPSASAPQTPPCLFRWLESCLLCGCDMANLNDIPPLICRDKSLVVSLARKIVSFYSLLLGAERRGRKLSTGVYCEVANGSVRTVEELTVLAMVGERFGRQYLDLLPVGVSLPLRHALDKCRESPPTDWPASAYVLVGREDLAMAKLGSLKSQDDVNLTSISVPYMLHLQPVTSPSSVSDITRSDSLNPEDSDSLYRSVEDGTEHIFNSSTQLRYGRDLRFNEVRRLLCSARPVAIHMSVNPSASDQDLQQHQLWNLAQRTTALPLGRGAFTLGTTYTLLTEALVVPKLVLAGRLPAQQNATVNLDPNIRSISELRSWPEFHNGVAAGLRLAPFQGKMSRTWIQYNKPEEPNCTHAGLLLALGLHGHLRVLTITDVYRYLSQEHDFTTVGVLLGMAASHRGTMHPAISKMLHLHIASRLPSSFLELELPTILQSAAFMGIGLLYEGSSHPLTMKMLLGEIGRRSGGDNVLEREGYSVAAGSALGLVALGRGKDAIGFMDSFVDRLFQYISGKGVYNMMDGTQLNIDVTAPGAIIAIALIFLKTESEVMAARLQIPTTHFELQYVRPDFIMLRTIARNLILWSRIQPSRDWIESQLPEIVKDGIFEVGDGGINGDEYDAEALVQAYVNVVTGACIALGLKYAGTKNGDAQELLHSYAVYFLNEIKHIPVASPAAVPKGLLQYVDRGTLELCLHLIVLSLSLVMAGSGHLQTFRLLRYLRGRSSADGHMNYGIQMGVSLSMGFLFLGGGMQTFSTGNSAVAALLITLYPRLPTGPNDNRCHLQAFRHLYILAAESRWVQTADVDTGLPVYCPLEVTIRETEYYAETSYCEVTPCILPERSVLKSVQVCGPRYWPQSIELVPEEKPWWRSGDKSDPFNGGLLYIKRKVGSCSYADDPVGCQSLLSRAMHKVSDTSCISCPTTRISGKENSSYSFKVEQYDANFQEFCSQVLFECVSKDQPALLQVYLSLYTIVESMWEQVKSGHFVFHDSLFLSSLKLALAYNDALLTGKLSCANGGIIQSTFIESLRKRIEGIMSCSKDLKGNFFNYLFTEKLSTIHSDKEKMDAALLSWYLLWYNIPPPHIVKSAMEKIKRKAPMRVSAVPLLQLLLPTTHFKGIAEITDIIIEESCKQVGRNDCALIDLMNEVFGDYNARRNTERVIGPIGLLHVEMKRNAWSIKKFGLEHKRIKI</sequence>
<feature type="domain" description="Anaphase-promoting complex subunit 1 C-terminal" evidence="13">
    <location>
        <begin position="1581"/>
        <end position="1723"/>
    </location>
</feature>
<feature type="domain" description="Anaphase-promoting complex subunit 1 N-terminal" evidence="12">
    <location>
        <begin position="292"/>
        <end position="510"/>
    </location>
</feature>
<dbReference type="Pfam" id="PF21282">
    <property type="entry name" value="APC1_3rd"/>
    <property type="match status" value="1"/>
</dbReference>
<dbReference type="FunFam" id="1.25.10.10:FF:000211">
    <property type="entry name" value="Anaphase-promoting complex subunit 1"/>
    <property type="match status" value="1"/>
</dbReference>
<dbReference type="InterPro" id="IPR002015">
    <property type="entry name" value="Proteasome/cyclosome_rpt"/>
</dbReference>
<feature type="domain" description="Anaphase-promoting complex subunit 1 middle" evidence="14">
    <location>
        <begin position="533"/>
        <end position="790"/>
    </location>
</feature>
<dbReference type="InterPro" id="IPR011989">
    <property type="entry name" value="ARM-like"/>
</dbReference>
<evidence type="ECO:0000256" key="6">
    <source>
        <dbReference type="ARBA" id="ARBA00022737"/>
    </source>
</evidence>
<keyword evidence="7" id="KW-0498">Mitosis</keyword>
<dbReference type="Pfam" id="PF12859">
    <property type="entry name" value="ANAPC1"/>
    <property type="match status" value="2"/>
</dbReference>
<evidence type="ECO:0000256" key="2">
    <source>
        <dbReference type="ARBA" id="ARBA00004906"/>
    </source>
</evidence>
<evidence type="ECO:0000256" key="11">
    <source>
        <dbReference type="SAM" id="MobiDB-lite"/>
    </source>
</evidence>
<dbReference type="Pfam" id="PF18122">
    <property type="entry name" value="APC1_C"/>
    <property type="match status" value="1"/>
</dbReference>
<evidence type="ECO:0000259" key="13">
    <source>
        <dbReference type="Pfam" id="PF18122"/>
    </source>
</evidence>
<keyword evidence="6" id="KW-0677">Repeat</keyword>
<evidence type="ECO:0000256" key="9">
    <source>
        <dbReference type="ARBA" id="ARBA00023242"/>
    </source>
</evidence>
<feature type="domain" description="Anaphase-promoting complex subunit 1 beta-sandwich" evidence="15">
    <location>
        <begin position="1443"/>
        <end position="1504"/>
    </location>
</feature>
<accession>A0A199VY02</accession>
<feature type="domain" description="Anaphase-promoting complex subunit 1 N-terminal" evidence="12">
    <location>
        <begin position="33"/>
        <end position="266"/>
    </location>
</feature>
<evidence type="ECO:0000259" key="14">
    <source>
        <dbReference type="Pfam" id="PF20518"/>
    </source>
</evidence>
<protein>
    <recommendedName>
        <fullName evidence="4">Anaphase-promoting complex subunit 1</fullName>
    </recommendedName>
</protein>
<dbReference type="GO" id="GO:0060090">
    <property type="term" value="F:molecular adaptor activity"/>
    <property type="evidence" value="ECO:0007669"/>
    <property type="project" value="TreeGrafter"/>
</dbReference>
<keyword evidence="9" id="KW-0539">Nucleus</keyword>
<evidence type="ECO:0000313" key="17">
    <source>
        <dbReference type="Proteomes" id="UP000092600"/>
    </source>
</evidence>
<comment type="pathway">
    <text evidence="2">Protein modification; protein ubiquitination.</text>
</comment>
<comment type="subcellular location">
    <subcellularLocation>
        <location evidence="1">Nucleus</location>
    </subcellularLocation>
</comment>
<evidence type="ECO:0000256" key="4">
    <source>
        <dbReference type="ARBA" id="ARBA00016070"/>
    </source>
</evidence>
<dbReference type="InterPro" id="IPR049255">
    <property type="entry name" value="Apc1_N"/>
</dbReference>
<dbReference type="STRING" id="4615.A0A199VY02"/>
<feature type="region of interest" description="Disordered" evidence="11">
    <location>
        <begin position="820"/>
        <end position="840"/>
    </location>
</feature>
<evidence type="ECO:0000256" key="3">
    <source>
        <dbReference type="ARBA" id="ARBA00010547"/>
    </source>
</evidence>
<evidence type="ECO:0000256" key="5">
    <source>
        <dbReference type="ARBA" id="ARBA00022618"/>
    </source>
</evidence>